<name>A0ABW3Y2B2_9FLAO</name>
<dbReference type="RefSeq" id="WP_377178643.1">
    <property type="nucleotide sequence ID" value="NZ_JBHTMY010000003.1"/>
</dbReference>
<keyword evidence="1" id="KW-0812">Transmembrane</keyword>
<keyword evidence="1" id="KW-1133">Transmembrane helix</keyword>
<proteinExistence type="predicted"/>
<keyword evidence="1" id="KW-0472">Membrane</keyword>
<keyword evidence="3" id="KW-1185">Reference proteome</keyword>
<reference evidence="3" key="1">
    <citation type="journal article" date="2019" name="Int. J. Syst. Evol. Microbiol.">
        <title>The Global Catalogue of Microorganisms (GCM) 10K type strain sequencing project: providing services to taxonomists for standard genome sequencing and annotation.</title>
        <authorList>
            <consortium name="The Broad Institute Genomics Platform"/>
            <consortium name="The Broad Institute Genome Sequencing Center for Infectious Disease"/>
            <person name="Wu L."/>
            <person name="Ma J."/>
        </authorList>
    </citation>
    <scope>NUCLEOTIDE SEQUENCE [LARGE SCALE GENOMIC DNA]</scope>
    <source>
        <strain evidence="3">CCUG 61485</strain>
    </source>
</reference>
<gene>
    <name evidence="2" type="ORF">ACFQ39_10085</name>
</gene>
<accession>A0ABW3Y2B2</accession>
<evidence type="ECO:0000313" key="2">
    <source>
        <dbReference type="EMBL" id="MFD1315966.1"/>
    </source>
</evidence>
<sequence length="164" mass="19014">MESILIASFMLFIVFVPYYLFLKNGSNIKNKVNKLIENEISQTGLHFSEKETWSHNFIGIDQDAKKMLFVRVIDDKSECTLIDLTKVKNVRIDKKVVIDKENKNSSSLEKLDLAVSLYPSGETILHLFDTDIFYKEEYELNRAEAWVKKINTFKNLVNTNQKAA</sequence>
<organism evidence="2 3">
    <name type="scientific">Namhaeicola litoreus</name>
    <dbReference type="NCBI Taxonomy" id="1052145"/>
    <lineage>
        <taxon>Bacteria</taxon>
        <taxon>Pseudomonadati</taxon>
        <taxon>Bacteroidota</taxon>
        <taxon>Flavobacteriia</taxon>
        <taxon>Flavobacteriales</taxon>
        <taxon>Flavobacteriaceae</taxon>
        <taxon>Namhaeicola</taxon>
    </lineage>
</organism>
<dbReference type="EMBL" id="JBHTMY010000003">
    <property type="protein sequence ID" value="MFD1315966.1"/>
    <property type="molecule type" value="Genomic_DNA"/>
</dbReference>
<evidence type="ECO:0000313" key="3">
    <source>
        <dbReference type="Proteomes" id="UP001597201"/>
    </source>
</evidence>
<comment type="caution">
    <text evidence="2">The sequence shown here is derived from an EMBL/GenBank/DDBJ whole genome shotgun (WGS) entry which is preliminary data.</text>
</comment>
<protein>
    <submittedName>
        <fullName evidence="2">Uncharacterized protein</fullName>
    </submittedName>
</protein>
<feature type="transmembrane region" description="Helical" evidence="1">
    <location>
        <begin position="6"/>
        <end position="22"/>
    </location>
</feature>
<dbReference type="Proteomes" id="UP001597201">
    <property type="component" value="Unassembled WGS sequence"/>
</dbReference>
<evidence type="ECO:0000256" key="1">
    <source>
        <dbReference type="SAM" id="Phobius"/>
    </source>
</evidence>